<protein>
    <submittedName>
        <fullName evidence="1">Uncharacterized protein</fullName>
    </submittedName>
</protein>
<sequence length="122" mass="14275">MGFLKTFVSVVIVCFSFALNSLGQKVEIKQDSTFFQTYPDGYKIEVIRHKVKVNNQPYVIIYEYLQKQLLNPKDKVKTRYSIYEIKNLTTPTNPISQTLASIYPNFNYKQLNQKTLERSLIP</sequence>
<reference evidence="1 2" key="1">
    <citation type="submission" date="2019-09" db="EMBL/GenBank/DDBJ databases">
        <title>Genome sequence of Adhaeribacter sp. M2.</title>
        <authorList>
            <person name="Srinivasan S."/>
        </authorList>
    </citation>
    <scope>NUCLEOTIDE SEQUENCE [LARGE SCALE GENOMIC DNA]</scope>
    <source>
        <strain evidence="1 2">M2</strain>
    </source>
</reference>
<evidence type="ECO:0000313" key="2">
    <source>
        <dbReference type="Proteomes" id="UP000326570"/>
    </source>
</evidence>
<dbReference type="RefSeq" id="WP_150904283.1">
    <property type="nucleotide sequence ID" value="NZ_VTWT01000006.1"/>
</dbReference>
<name>A0A5N1ISH6_9BACT</name>
<gene>
    <name evidence="1" type="ORF">F0P94_12825</name>
</gene>
<proteinExistence type="predicted"/>
<evidence type="ECO:0000313" key="1">
    <source>
        <dbReference type="EMBL" id="KAA9332871.1"/>
    </source>
</evidence>
<dbReference type="Proteomes" id="UP000326570">
    <property type="component" value="Unassembled WGS sequence"/>
</dbReference>
<dbReference type="EMBL" id="VTWT01000006">
    <property type="protein sequence ID" value="KAA9332871.1"/>
    <property type="molecule type" value="Genomic_DNA"/>
</dbReference>
<dbReference type="AlphaFoldDB" id="A0A5N1ISH6"/>
<accession>A0A5N1ISH6</accession>
<keyword evidence="2" id="KW-1185">Reference proteome</keyword>
<organism evidence="1 2">
    <name type="scientific">Adhaeribacter soli</name>
    <dbReference type="NCBI Taxonomy" id="2607655"/>
    <lineage>
        <taxon>Bacteria</taxon>
        <taxon>Pseudomonadati</taxon>
        <taxon>Bacteroidota</taxon>
        <taxon>Cytophagia</taxon>
        <taxon>Cytophagales</taxon>
        <taxon>Hymenobacteraceae</taxon>
        <taxon>Adhaeribacter</taxon>
    </lineage>
</organism>
<comment type="caution">
    <text evidence="1">The sequence shown here is derived from an EMBL/GenBank/DDBJ whole genome shotgun (WGS) entry which is preliminary data.</text>
</comment>